<evidence type="ECO:0000256" key="4">
    <source>
        <dbReference type="ARBA" id="ARBA00022989"/>
    </source>
</evidence>
<dbReference type="InterPro" id="IPR009617">
    <property type="entry name" value="Seipin"/>
</dbReference>
<evidence type="ECO:0000313" key="10">
    <source>
        <dbReference type="Proteomes" id="UP000567179"/>
    </source>
</evidence>
<dbReference type="PANTHER" id="PTHR21212:SF0">
    <property type="entry name" value="SEIPIN"/>
    <property type="match status" value="1"/>
</dbReference>
<evidence type="ECO:0000256" key="7">
    <source>
        <dbReference type="SAM" id="MobiDB-lite"/>
    </source>
</evidence>
<feature type="compositionally biased region" description="Polar residues" evidence="7">
    <location>
        <begin position="348"/>
        <end position="358"/>
    </location>
</feature>
<evidence type="ECO:0000256" key="5">
    <source>
        <dbReference type="ARBA" id="ARBA00023098"/>
    </source>
</evidence>
<dbReference type="GO" id="GO:0140042">
    <property type="term" value="P:lipid droplet formation"/>
    <property type="evidence" value="ECO:0007669"/>
    <property type="project" value="UniProtKB-ARBA"/>
</dbReference>
<comment type="subcellular location">
    <subcellularLocation>
        <location evidence="1">Endoplasmic reticulum membrane</location>
        <topology evidence="1">Multi-pass membrane protein</topology>
    </subcellularLocation>
</comment>
<name>A0A8H5AXK9_9AGAR</name>
<feature type="compositionally biased region" description="Basic residues" evidence="7">
    <location>
        <begin position="309"/>
        <end position="318"/>
    </location>
</feature>
<keyword evidence="4 8" id="KW-1133">Transmembrane helix</keyword>
<evidence type="ECO:0000256" key="3">
    <source>
        <dbReference type="ARBA" id="ARBA00022824"/>
    </source>
</evidence>
<dbReference type="PANTHER" id="PTHR21212">
    <property type="entry name" value="BERNARDINELLI-SEIP CONGENITAL LIPODYSTROPHY 2 HOMOLOG BSCL2 PROTEIN"/>
    <property type="match status" value="1"/>
</dbReference>
<gene>
    <name evidence="9" type="ORF">D9619_003128</name>
</gene>
<evidence type="ECO:0000256" key="2">
    <source>
        <dbReference type="ARBA" id="ARBA00022692"/>
    </source>
</evidence>
<feature type="transmembrane region" description="Helical" evidence="8">
    <location>
        <begin position="54"/>
        <end position="76"/>
    </location>
</feature>
<dbReference type="Pfam" id="PF06775">
    <property type="entry name" value="Seipin"/>
    <property type="match status" value="1"/>
</dbReference>
<reference evidence="9 10" key="1">
    <citation type="journal article" date="2020" name="ISME J.">
        <title>Uncovering the hidden diversity of litter-decomposition mechanisms in mushroom-forming fungi.</title>
        <authorList>
            <person name="Floudas D."/>
            <person name="Bentzer J."/>
            <person name="Ahren D."/>
            <person name="Johansson T."/>
            <person name="Persson P."/>
            <person name="Tunlid A."/>
        </authorList>
    </citation>
    <scope>NUCLEOTIDE SEQUENCE [LARGE SCALE GENOMIC DNA]</scope>
    <source>
        <strain evidence="9 10">CBS 101986</strain>
    </source>
</reference>
<evidence type="ECO:0000256" key="6">
    <source>
        <dbReference type="ARBA" id="ARBA00023136"/>
    </source>
</evidence>
<feature type="transmembrane region" description="Helical" evidence="8">
    <location>
        <begin position="21"/>
        <end position="42"/>
    </location>
</feature>
<organism evidence="9 10">
    <name type="scientific">Psilocybe cf. subviscida</name>
    <dbReference type="NCBI Taxonomy" id="2480587"/>
    <lineage>
        <taxon>Eukaryota</taxon>
        <taxon>Fungi</taxon>
        <taxon>Dikarya</taxon>
        <taxon>Basidiomycota</taxon>
        <taxon>Agaricomycotina</taxon>
        <taxon>Agaricomycetes</taxon>
        <taxon>Agaricomycetidae</taxon>
        <taxon>Agaricales</taxon>
        <taxon>Agaricineae</taxon>
        <taxon>Strophariaceae</taxon>
        <taxon>Psilocybe</taxon>
    </lineage>
</organism>
<evidence type="ECO:0000313" key="9">
    <source>
        <dbReference type="EMBL" id="KAF5312844.1"/>
    </source>
</evidence>
<keyword evidence="10" id="KW-1185">Reference proteome</keyword>
<accession>A0A8H5AXK9</accession>
<protein>
    <recommendedName>
        <fullName evidence="11">Seipin</fullName>
    </recommendedName>
</protein>
<evidence type="ECO:0000256" key="8">
    <source>
        <dbReference type="SAM" id="Phobius"/>
    </source>
</evidence>
<dbReference type="GO" id="GO:0006629">
    <property type="term" value="P:lipid metabolic process"/>
    <property type="evidence" value="ECO:0007669"/>
    <property type="project" value="UniProtKB-KW"/>
</dbReference>
<dbReference type="GO" id="GO:0005789">
    <property type="term" value="C:endoplasmic reticulum membrane"/>
    <property type="evidence" value="ECO:0007669"/>
    <property type="project" value="UniProtKB-SubCell"/>
</dbReference>
<keyword evidence="3" id="KW-0256">Endoplasmic reticulum</keyword>
<keyword evidence="6 8" id="KW-0472">Membrane</keyword>
<dbReference type="Proteomes" id="UP000567179">
    <property type="component" value="Unassembled WGS sequence"/>
</dbReference>
<dbReference type="EMBL" id="JAACJJ010000056">
    <property type="protein sequence ID" value="KAF5312844.1"/>
    <property type="molecule type" value="Genomic_DNA"/>
</dbReference>
<sequence>MVQNAYGHRIPLGQPERSPGILKTLLFAPFNISLAILTTFLSSLRPYAPKLVPLVIFSSFIPITIFLSTCAGLVVWSSLSVSWETPLYLQYGDGGNPYAYAHLPPLTSSQRYDISVELVLPCTDANLALGNFMTALTLSTSSANKTLEYVRRPTIAPKPTSYFIFSKTTKRVTVPLLESFVAPKSRLAALVEVGRHDRWTLVGAGEGREVSVASAKLRGLVVPHGIRGIAIRFPLLSSLAAAGLFFNILALFLGMCVLPLVLPEASEDFEDHEVHAQGPPVPVKAEPEPREPSPPSLSSVSRSRERERRSRRKRRSRSAKGEEEQEEGAIPVGDFQVKTEEEPEEILISTTGESSSNRGLRRRTSRPSGIERANSPSTSTSP</sequence>
<evidence type="ECO:0008006" key="11">
    <source>
        <dbReference type="Google" id="ProtNLM"/>
    </source>
</evidence>
<dbReference type="CDD" id="cd23995">
    <property type="entry name" value="Seipin_BSCL2_like"/>
    <property type="match status" value="1"/>
</dbReference>
<dbReference type="OrthoDB" id="3990054at2759"/>
<keyword evidence="2 8" id="KW-0812">Transmembrane</keyword>
<feature type="region of interest" description="Disordered" evidence="7">
    <location>
        <begin position="271"/>
        <end position="382"/>
    </location>
</feature>
<feature type="transmembrane region" description="Helical" evidence="8">
    <location>
        <begin position="235"/>
        <end position="262"/>
    </location>
</feature>
<evidence type="ECO:0000256" key="1">
    <source>
        <dbReference type="ARBA" id="ARBA00004477"/>
    </source>
</evidence>
<proteinExistence type="predicted"/>
<dbReference type="AlphaFoldDB" id="A0A8H5AXK9"/>
<comment type="caution">
    <text evidence="9">The sequence shown here is derived from an EMBL/GenBank/DDBJ whole genome shotgun (WGS) entry which is preliminary data.</text>
</comment>
<keyword evidence="5" id="KW-0443">Lipid metabolism</keyword>